<dbReference type="AlphaFoldDB" id="A0ABD6CD02"/>
<evidence type="ECO:0000256" key="3">
    <source>
        <dbReference type="ARBA" id="ARBA00022989"/>
    </source>
</evidence>
<dbReference type="PANTHER" id="PTHR32322">
    <property type="entry name" value="INNER MEMBRANE TRANSPORTER"/>
    <property type="match status" value="1"/>
</dbReference>
<evidence type="ECO:0000256" key="5">
    <source>
        <dbReference type="SAM" id="Phobius"/>
    </source>
</evidence>
<keyword evidence="8" id="KW-1185">Reference proteome</keyword>
<evidence type="ECO:0000256" key="2">
    <source>
        <dbReference type="ARBA" id="ARBA00022692"/>
    </source>
</evidence>
<keyword evidence="4 5" id="KW-0472">Membrane</keyword>
<feature type="transmembrane region" description="Helical" evidence="5">
    <location>
        <begin position="219"/>
        <end position="241"/>
    </location>
</feature>
<dbReference type="GO" id="GO:0016020">
    <property type="term" value="C:membrane"/>
    <property type="evidence" value="ECO:0007669"/>
    <property type="project" value="UniProtKB-SubCell"/>
</dbReference>
<evidence type="ECO:0000256" key="1">
    <source>
        <dbReference type="ARBA" id="ARBA00004141"/>
    </source>
</evidence>
<dbReference type="PANTHER" id="PTHR32322:SF2">
    <property type="entry name" value="EAMA DOMAIN-CONTAINING PROTEIN"/>
    <property type="match status" value="1"/>
</dbReference>
<dbReference type="InterPro" id="IPR000620">
    <property type="entry name" value="EamA_dom"/>
</dbReference>
<keyword evidence="2 5" id="KW-0812">Transmembrane</keyword>
<reference evidence="7 8" key="1">
    <citation type="journal article" date="2019" name="Int. J. Syst. Evol. Microbiol.">
        <title>The Global Catalogue of Microorganisms (GCM) 10K type strain sequencing project: providing services to taxonomists for standard genome sequencing and annotation.</title>
        <authorList>
            <consortium name="The Broad Institute Genomics Platform"/>
            <consortium name="The Broad Institute Genome Sequencing Center for Infectious Disease"/>
            <person name="Wu L."/>
            <person name="Ma J."/>
        </authorList>
    </citation>
    <scope>NUCLEOTIDE SEQUENCE [LARGE SCALE GENOMIC DNA]</scope>
    <source>
        <strain evidence="7 8">CGMCC 1.12125</strain>
    </source>
</reference>
<feature type="transmembrane region" description="Helical" evidence="5">
    <location>
        <begin position="33"/>
        <end position="54"/>
    </location>
</feature>
<feature type="transmembrane region" description="Helical" evidence="5">
    <location>
        <begin position="66"/>
        <end position="90"/>
    </location>
</feature>
<evidence type="ECO:0000313" key="7">
    <source>
        <dbReference type="EMBL" id="MFD1587688.1"/>
    </source>
</evidence>
<dbReference type="InterPro" id="IPR050638">
    <property type="entry name" value="AA-Vitamin_Transporters"/>
</dbReference>
<protein>
    <submittedName>
        <fullName evidence="7">EamA family transporter</fullName>
    </submittedName>
</protein>
<dbReference type="Gene3D" id="1.10.3730.20">
    <property type="match status" value="1"/>
</dbReference>
<evidence type="ECO:0000256" key="4">
    <source>
        <dbReference type="ARBA" id="ARBA00023136"/>
    </source>
</evidence>
<dbReference type="EMBL" id="JBHUDJ010000006">
    <property type="protein sequence ID" value="MFD1587688.1"/>
    <property type="molecule type" value="Genomic_DNA"/>
</dbReference>
<feature type="transmembrane region" description="Helical" evidence="5">
    <location>
        <begin position="274"/>
        <end position="291"/>
    </location>
</feature>
<comment type="caution">
    <text evidence="7">The sequence shown here is derived from an EMBL/GenBank/DDBJ whole genome shotgun (WGS) entry which is preliminary data.</text>
</comment>
<feature type="domain" description="EamA" evidence="6">
    <location>
        <begin position="4"/>
        <end position="140"/>
    </location>
</feature>
<gene>
    <name evidence="7" type="ORF">ACFR9U_11900</name>
</gene>
<keyword evidence="3 5" id="KW-1133">Transmembrane helix</keyword>
<comment type="subcellular location">
    <subcellularLocation>
        <location evidence="1">Membrane</location>
        <topology evidence="1">Multi-pass membrane protein</topology>
    </subcellularLocation>
</comment>
<evidence type="ECO:0000313" key="8">
    <source>
        <dbReference type="Proteomes" id="UP001597119"/>
    </source>
</evidence>
<dbReference type="Pfam" id="PF00892">
    <property type="entry name" value="EamA"/>
    <property type="match status" value="2"/>
</dbReference>
<organism evidence="7 8">
    <name type="scientific">Halorientalis brevis</name>
    <dbReference type="NCBI Taxonomy" id="1126241"/>
    <lineage>
        <taxon>Archaea</taxon>
        <taxon>Methanobacteriati</taxon>
        <taxon>Methanobacteriota</taxon>
        <taxon>Stenosarchaea group</taxon>
        <taxon>Halobacteria</taxon>
        <taxon>Halobacteriales</taxon>
        <taxon>Haloarculaceae</taxon>
        <taxon>Halorientalis</taxon>
    </lineage>
</organism>
<feature type="transmembrane region" description="Helical" evidence="5">
    <location>
        <begin position="247"/>
        <end position="267"/>
    </location>
</feature>
<feature type="transmembrane region" description="Helical" evidence="5">
    <location>
        <begin position="184"/>
        <end position="207"/>
    </location>
</feature>
<dbReference type="RefSeq" id="WP_247380833.1">
    <property type="nucleotide sequence ID" value="NZ_JALLGV010000008.1"/>
</dbReference>
<dbReference type="SUPFAM" id="SSF103481">
    <property type="entry name" value="Multidrug resistance efflux transporter EmrE"/>
    <property type="match status" value="2"/>
</dbReference>
<feature type="transmembrane region" description="Helical" evidence="5">
    <location>
        <begin position="97"/>
        <end position="117"/>
    </location>
</feature>
<feature type="transmembrane region" description="Helical" evidence="5">
    <location>
        <begin position="6"/>
        <end position="26"/>
    </location>
</feature>
<dbReference type="InterPro" id="IPR037185">
    <property type="entry name" value="EmrE-like"/>
</dbReference>
<name>A0ABD6CD02_9EURY</name>
<feature type="transmembrane region" description="Helical" evidence="5">
    <location>
        <begin position="123"/>
        <end position="141"/>
    </location>
</feature>
<proteinExistence type="predicted"/>
<feature type="transmembrane region" description="Helical" evidence="5">
    <location>
        <begin position="153"/>
        <end position="172"/>
    </location>
</feature>
<sequence length="292" mass="30444">MNEGLLLSVAAALWLGCYLVVVKRYFSHYPPVLYVALSNTTSLVWYLPVVLFTVPADERVPASLDLAGVAVLAGTAVFTGVALLSFYHALAIGDVSYVAPLSKIVPVFVLPLEVVLLDQRLSALQIAGVVVATLAVYVANYRTGSLIGPLRRIATNRAAGFALLSAATFGVVDVGKRVSMQELAVPPETFVAVMLVTVLLLVAPFAVRHRGTVDARDDAVKLLAAGLLVAGGQHLIATAFQTLPASVVSPVVNTQAVVAVVLGSLLLDESHFRTRLAAAGLAVGGIALITLG</sequence>
<evidence type="ECO:0000259" key="6">
    <source>
        <dbReference type="Pfam" id="PF00892"/>
    </source>
</evidence>
<accession>A0ABD6CD02</accession>
<dbReference type="Proteomes" id="UP001597119">
    <property type="component" value="Unassembled WGS sequence"/>
</dbReference>
<feature type="domain" description="EamA" evidence="6">
    <location>
        <begin position="159"/>
        <end position="290"/>
    </location>
</feature>